<sequence>MNKRETDSNENAVTLYVTRHGKTILNTNHR</sequence>
<proteinExistence type="predicted"/>
<dbReference type="AlphaFoldDB" id="A0A9X9F5A2"/>
<evidence type="ECO:0000313" key="2">
    <source>
        <dbReference type="Proteomes" id="UP000308444"/>
    </source>
</evidence>
<reference evidence="1 2" key="1">
    <citation type="journal article" date="2019" name="Environ. Microbiol.">
        <title>An active ?-lactamase is a part of an orchestrated cell wall stress resistance network of Bacillus subtilis and related rhizosphere species.</title>
        <authorList>
            <person name="Bucher T."/>
            <person name="Keren-Paz A."/>
            <person name="Hausser J."/>
            <person name="Olender T."/>
            <person name="Cytryn E."/>
            <person name="Kolodkin-Gal I."/>
        </authorList>
    </citation>
    <scope>NUCLEOTIDE SEQUENCE [LARGE SCALE GENOMIC DNA]</scope>
    <source>
        <strain evidence="1 2">I32</strain>
    </source>
</reference>
<accession>A0A9X9F5A2</accession>
<organism evidence="1 2">
    <name type="scientific">Bacillus cereus</name>
    <dbReference type="NCBI Taxonomy" id="1396"/>
    <lineage>
        <taxon>Bacteria</taxon>
        <taxon>Bacillati</taxon>
        <taxon>Bacillota</taxon>
        <taxon>Bacilli</taxon>
        <taxon>Bacillales</taxon>
        <taxon>Bacillaceae</taxon>
        <taxon>Bacillus</taxon>
        <taxon>Bacillus cereus group</taxon>
    </lineage>
</organism>
<dbReference type="Proteomes" id="UP000308444">
    <property type="component" value="Unassembled WGS sequence"/>
</dbReference>
<feature type="non-terminal residue" evidence="1">
    <location>
        <position position="30"/>
    </location>
</feature>
<comment type="caution">
    <text evidence="1">The sequence shown here is derived from an EMBL/GenBank/DDBJ whole genome shotgun (WGS) entry which is preliminary data.</text>
</comment>
<name>A0A9X9F5A2_BACCE</name>
<protein>
    <submittedName>
        <fullName evidence="1">Histidine phosphatase family protein</fullName>
    </submittedName>
</protein>
<gene>
    <name evidence="1" type="ORF">FC695_19285</name>
</gene>
<dbReference type="EMBL" id="SZOH01001335">
    <property type="protein sequence ID" value="TKJ01373.1"/>
    <property type="molecule type" value="Genomic_DNA"/>
</dbReference>
<evidence type="ECO:0000313" key="1">
    <source>
        <dbReference type="EMBL" id="TKJ01373.1"/>
    </source>
</evidence>